<evidence type="ECO:0000259" key="1">
    <source>
        <dbReference type="PROSITE" id="PS50879"/>
    </source>
</evidence>
<dbReference type="InterPro" id="IPR036397">
    <property type="entry name" value="RNaseH_sf"/>
</dbReference>
<dbReference type="AlphaFoldDB" id="A0A6J4MRE6"/>
<organism evidence="2">
    <name type="scientific">uncultured Gemmatimonadota bacterium</name>
    <dbReference type="NCBI Taxonomy" id="203437"/>
    <lineage>
        <taxon>Bacteria</taxon>
        <taxon>Pseudomonadati</taxon>
        <taxon>Gemmatimonadota</taxon>
        <taxon>environmental samples</taxon>
    </lineage>
</organism>
<name>A0A6J4MRE6_9BACT</name>
<gene>
    <name evidence="2" type="ORF">AVDCRST_MAG68-5124</name>
</gene>
<dbReference type="Pfam" id="PF00075">
    <property type="entry name" value="RNase_H"/>
    <property type="match status" value="1"/>
</dbReference>
<dbReference type="InterPro" id="IPR002156">
    <property type="entry name" value="RNaseH_domain"/>
</dbReference>
<protein>
    <recommendedName>
        <fullName evidence="1">RNase H type-1 domain-containing protein</fullName>
    </recommendedName>
</protein>
<dbReference type="SUPFAM" id="SSF53098">
    <property type="entry name" value="Ribonuclease H-like"/>
    <property type="match status" value="1"/>
</dbReference>
<reference evidence="2" key="1">
    <citation type="submission" date="2020-02" db="EMBL/GenBank/DDBJ databases">
        <authorList>
            <person name="Meier V. D."/>
        </authorList>
    </citation>
    <scope>NUCLEOTIDE SEQUENCE</scope>
    <source>
        <strain evidence="2">AVDCRST_MAG68</strain>
    </source>
</reference>
<dbReference type="InterPro" id="IPR012337">
    <property type="entry name" value="RNaseH-like_sf"/>
</dbReference>
<accession>A0A6J4MRE6</accession>
<sequence>MSVRIRSEREPGALRVLATDGSVRGRAIGSAWLSDVGAWGLVIRQHPSYLSIKHGALHAELLAVSLVIEQVPGPFHILCDSQSVVEMVTAWRKGVMKPIPECNSGTLEKLPVAVSRRVEALTIGWVRGHDRHPLNEGADAIARLGSRSMADGMKRLEVRRRAEGLAVAFAREFQEAS</sequence>
<feature type="domain" description="RNase H type-1" evidence="1">
    <location>
        <begin position="11"/>
        <end position="147"/>
    </location>
</feature>
<dbReference type="GO" id="GO:0003676">
    <property type="term" value="F:nucleic acid binding"/>
    <property type="evidence" value="ECO:0007669"/>
    <property type="project" value="InterPro"/>
</dbReference>
<evidence type="ECO:0000313" key="2">
    <source>
        <dbReference type="EMBL" id="CAA9365125.1"/>
    </source>
</evidence>
<proteinExistence type="predicted"/>
<dbReference type="PROSITE" id="PS50879">
    <property type="entry name" value="RNASE_H_1"/>
    <property type="match status" value="1"/>
</dbReference>
<dbReference type="Gene3D" id="3.30.420.10">
    <property type="entry name" value="Ribonuclease H-like superfamily/Ribonuclease H"/>
    <property type="match status" value="1"/>
</dbReference>
<dbReference type="GO" id="GO:0004523">
    <property type="term" value="F:RNA-DNA hybrid ribonuclease activity"/>
    <property type="evidence" value="ECO:0007669"/>
    <property type="project" value="InterPro"/>
</dbReference>
<dbReference type="EMBL" id="CADCTW010000217">
    <property type="protein sequence ID" value="CAA9365125.1"/>
    <property type="molecule type" value="Genomic_DNA"/>
</dbReference>